<dbReference type="InterPro" id="IPR019999">
    <property type="entry name" value="Anth_synth_I-like"/>
</dbReference>
<dbReference type="PROSITE" id="PS51273">
    <property type="entry name" value="GATASE_TYPE_1"/>
    <property type="match status" value="1"/>
</dbReference>
<evidence type="ECO:0000313" key="9">
    <source>
        <dbReference type="EMBL" id="SMX83363.1"/>
    </source>
</evidence>
<sequence>MIRTLLIDNADSFTLNLFHLLAEVNGCAPTLVPNDWAEFELSVLDEFDNVVISPGPGTPERPADFGICSEVIEHSPIPVLGVCLGHQGIAHVHGGTVAHAPEPRHGRVSQISHTGTELFAGIPSPFSAVRYHSLAVADVASCLESTAWSDDGVIQALRHRTKPQWGVQFHPESIASDESRTLLRNFAYLTEAWNLRDQHKNDLLAGEDWVGKDSAFETDVPAGTCVVPDPHQVTTGPPAPRHHYILDTDVLPQTFTDERLFAELFGDEPEAVWLDGNLLGNDSSRFSIMGAPSGPLSRVATASVPEGVVEVRSAGDESEYVTESSGFFDWLEAELASATVAVTGERTEAQGIKSTFPGLSALSHDLPFDFRLGWVGYLGYELKAEVGSPNQRESDLPDAVMMFLDRALVLDHHTERIHLLALRQADDPTGHAANQDWLDHTRTRIASISTDEVTGTHQPSTASAKADITNPAKRRDPNLVARNSRHEYLDLIDQVQEKITDGETYEVCLTNMLEGTVDPHASPLEMYLRLREDNPTPIGAFIRTRDATILSTSPERFLRIDADGRVESKPIKGTRPRGDTLEEDEAIKAELAASVKDRSENLMIVDLVRHDLGRTAELGSVQVDTLFGIESYATVHQMVSTVSSRLAKDASPVACVRAAFPPGSMTGAPKLRTMTTIEELVAGPRGVYSGAVGYFSLNGAVDLSVVIRTLVVQGEKLRYGVGGAIVALSDSEEEYAETVVKAAPVLRLLGGAKFPDEDVVHSDVPSELATSTHSAEQMGNVDFHTMIPAEEVGPADTAVTEYSGGIE</sequence>
<dbReference type="GO" id="GO:0009396">
    <property type="term" value="P:folic acid-containing compound biosynthetic process"/>
    <property type="evidence" value="ECO:0007669"/>
    <property type="project" value="InterPro"/>
</dbReference>
<evidence type="ECO:0000256" key="1">
    <source>
        <dbReference type="ARBA" id="ARBA00005970"/>
    </source>
</evidence>
<evidence type="ECO:0000256" key="2">
    <source>
        <dbReference type="ARBA" id="ARBA00013139"/>
    </source>
</evidence>
<protein>
    <recommendedName>
        <fullName evidence="2">aminodeoxychorismate synthase</fullName>
        <ecNumber evidence="2">2.6.1.85</ecNumber>
    </recommendedName>
</protein>
<keyword evidence="4" id="KW-0315">Glutamine amidotransferase</keyword>
<dbReference type="Gene3D" id="3.40.50.880">
    <property type="match status" value="1"/>
</dbReference>
<dbReference type="SUPFAM" id="SSF52317">
    <property type="entry name" value="Class I glutamine amidotransferase-like"/>
    <property type="match status" value="1"/>
</dbReference>
<dbReference type="Proteomes" id="UP000234498">
    <property type="component" value="Unassembled WGS sequence"/>
</dbReference>
<dbReference type="EMBL" id="FXZA01000010">
    <property type="protein sequence ID" value="SMX83363.1"/>
    <property type="molecule type" value="Genomic_DNA"/>
</dbReference>
<evidence type="ECO:0000259" key="6">
    <source>
        <dbReference type="Pfam" id="PF00117"/>
    </source>
</evidence>
<dbReference type="PANTHER" id="PTHR11236">
    <property type="entry name" value="AMINOBENZOATE/ANTHRANILATE SYNTHASE"/>
    <property type="match status" value="1"/>
</dbReference>
<dbReference type="PRINTS" id="PR00096">
    <property type="entry name" value="GATASE"/>
</dbReference>
<feature type="compositionally biased region" description="Polar residues" evidence="5">
    <location>
        <begin position="450"/>
        <end position="463"/>
    </location>
</feature>
<evidence type="ECO:0000256" key="4">
    <source>
        <dbReference type="ARBA" id="ARBA00022962"/>
    </source>
</evidence>
<dbReference type="InterPro" id="IPR005801">
    <property type="entry name" value="ADC_synthase"/>
</dbReference>
<gene>
    <name evidence="9" type="ORF">BLIN101_02012</name>
</gene>
<evidence type="ECO:0000256" key="5">
    <source>
        <dbReference type="SAM" id="MobiDB-lite"/>
    </source>
</evidence>
<organism evidence="9 10">
    <name type="scientific">Brevibacterium linens</name>
    <dbReference type="NCBI Taxonomy" id="1703"/>
    <lineage>
        <taxon>Bacteria</taxon>
        <taxon>Bacillati</taxon>
        <taxon>Actinomycetota</taxon>
        <taxon>Actinomycetes</taxon>
        <taxon>Micrococcales</taxon>
        <taxon>Brevibacteriaceae</taxon>
        <taxon>Brevibacterium</taxon>
    </lineage>
</organism>
<dbReference type="AlphaFoldDB" id="A0A2H1J7I8"/>
<dbReference type="InterPro" id="IPR029062">
    <property type="entry name" value="Class_I_gatase-like"/>
</dbReference>
<evidence type="ECO:0000259" key="7">
    <source>
        <dbReference type="Pfam" id="PF00425"/>
    </source>
</evidence>
<dbReference type="CDD" id="cd01743">
    <property type="entry name" value="GATase1_Anthranilate_Synthase"/>
    <property type="match status" value="1"/>
</dbReference>
<dbReference type="Pfam" id="PF00117">
    <property type="entry name" value="GATase"/>
    <property type="match status" value="1"/>
</dbReference>
<comment type="similarity">
    <text evidence="1">In the C-terminal section; belongs to the anthranilate synthase component I family.</text>
</comment>
<evidence type="ECO:0000313" key="10">
    <source>
        <dbReference type="Proteomes" id="UP000234498"/>
    </source>
</evidence>
<feature type="region of interest" description="Disordered" evidence="5">
    <location>
        <begin position="450"/>
        <end position="475"/>
    </location>
</feature>
<dbReference type="GO" id="GO:0005737">
    <property type="term" value="C:cytoplasm"/>
    <property type="evidence" value="ECO:0007669"/>
    <property type="project" value="TreeGrafter"/>
</dbReference>
<dbReference type="Gene3D" id="3.60.120.10">
    <property type="entry name" value="Anthranilate synthase"/>
    <property type="match status" value="1"/>
</dbReference>
<dbReference type="PRINTS" id="PR00097">
    <property type="entry name" value="ANTSNTHASEII"/>
</dbReference>
<keyword evidence="3 9" id="KW-0808">Transferase</keyword>
<dbReference type="Pfam" id="PF00425">
    <property type="entry name" value="Chorismate_bind"/>
    <property type="match status" value="1"/>
</dbReference>
<dbReference type="SUPFAM" id="SSF56322">
    <property type="entry name" value="ADC synthase"/>
    <property type="match status" value="1"/>
</dbReference>
<dbReference type="InterPro" id="IPR006221">
    <property type="entry name" value="TrpG/PapA_dom"/>
</dbReference>
<dbReference type="InterPro" id="IPR015890">
    <property type="entry name" value="Chorismate_C"/>
</dbReference>
<evidence type="ECO:0000256" key="3">
    <source>
        <dbReference type="ARBA" id="ARBA00022679"/>
    </source>
</evidence>
<dbReference type="Pfam" id="PF04715">
    <property type="entry name" value="Anth_synt_I_N"/>
    <property type="match status" value="1"/>
</dbReference>
<reference evidence="9 10" key="1">
    <citation type="submission" date="2017-03" db="EMBL/GenBank/DDBJ databases">
        <authorList>
            <person name="Afonso C.L."/>
            <person name="Miller P.J."/>
            <person name="Scott M.A."/>
            <person name="Spackman E."/>
            <person name="Goraichik I."/>
            <person name="Dimitrov K.M."/>
            <person name="Suarez D.L."/>
            <person name="Swayne D.E."/>
        </authorList>
    </citation>
    <scope>NUCLEOTIDE SEQUENCE [LARGE SCALE GENOMIC DNA]</scope>
    <source>
        <strain evidence="9 10">Mu101</strain>
    </source>
</reference>
<dbReference type="OrthoDB" id="3518032at2"/>
<dbReference type="InterPro" id="IPR017926">
    <property type="entry name" value="GATASE"/>
</dbReference>
<dbReference type="GO" id="GO:0008153">
    <property type="term" value="P:4-aminobenzoate biosynthetic process"/>
    <property type="evidence" value="ECO:0007669"/>
    <property type="project" value="TreeGrafter"/>
</dbReference>
<dbReference type="NCBIfam" id="TIGR00553">
    <property type="entry name" value="pabB"/>
    <property type="match status" value="1"/>
</dbReference>
<dbReference type="InterPro" id="IPR006805">
    <property type="entry name" value="Anth_synth_I_N"/>
</dbReference>
<feature type="domain" description="Anthranilate synthase component I N-terminal" evidence="8">
    <location>
        <begin position="260"/>
        <end position="419"/>
    </location>
</feature>
<dbReference type="GO" id="GO:0046820">
    <property type="term" value="F:4-amino-4-deoxychorismate synthase activity"/>
    <property type="evidence" value="ECO:0007669"/>
    <property type="project" value="UniProtKB-EC"/>
</dbReference>
<feature type="domain" description="Glutamine amidotransferase" evidence="6">
    <location>
        <begin position="5"/>
        <end position="187"/>
    </location>
</feature>
<name>A0A2H1J7I8_BRELN</name>
<dbReference type="PRINTS" id="PR00099">
    <property type="entry name" value="CPSGATASE"/>
</dbReference>
<feature type="domain" description="Chorismate-utilising enzyme C-terminal" evidence="7">
    <location>
        <begin position="485"/>
        <end position="741"/>
    </location>
</feature>
<keyword evidence="9" id="KW-0032">Aminotransferase</keyword>
<evidence type="ECO:0000259" key="8">
    <source>
        <dbReference type="Pfam" id="PF04715"/>
    </source>
</evidence>
<dbReference type="PANTHER" id="PTHR11236:SF18">
    <property type="entry name" value="AMINODEOXYCHORISMATE SYNTHASE"/>
    <property type="match status" value="1"/>
</dbReference>
<dbReference type="GO" id="GO:0000162">
    <property type="term" value="P:L-tryptophan biosynthetic process"/>
    <property type="evidence" value="ECO:0007669"/>
    <property type="project" value="TreeGrafter"/>
</dbReference>
<dbReference type="InterPro" id="IPR005802">
    <property type="entry name" value="ADC_synth_comp_1"/>
</dbReference>
<dbReference type="NCBIfam" id="TIGR00566">
    <property type="entry name" value="trpG_papA"/>
    <property type="match status" value="1"/>
</dbReference>
<proteinExistence type="inferred from homology"/>
<dbReference type="RefSeq" id="WP_101595277.1">
    <property type="nucleotide sequence ID" value="NZ_FXZA01000010.1"/>
</dbReference>
<accession>A0A2H1J7I8</accession>
<dbReference type="EC" id="2.6.1.85" evidence="2"/>